<dbReference type="PANTHER" id="PTHR32226:SF2">
    <property type="entry name" value="TELO2-INTERACTING PROTEIN 2"/>
    <property type="match status" value="1"/>
</dbReference>
<gene>
    <name evidence="3" type="ORF">H2200_003124</name>
</gene>
<evidence type="ECO:0000256" key="2">
    <source>
        <dbReference type="SAM" id="MobiDB-lite"/>
    </source>
</evidence>
<comment type="caution">
    <text evidence="3">The sequence shown here is derived from an EMBL/GenBank/DDBJ whole genome shotgun (WGS) entry which is preliminary data.</text>
</comment>
<dbReference type="Proteomes" id="UP001172673">
    <property type="component" value="Unassembled WGS sequence"/>
</dbReference>
<dbReference type="PANTHER" id="PTHR32226">
    <property type="entry name" value="TELO2-INTERACTING PROTEIN 2"/>
    <property type="match status" value="1"/>
</dbReference>
<dbReference type="InterPro" id="IPR016024">
    <property type="entry name" value="ARM-type_fold"/>
</dbReference>
<feature type="region of interest" description="Disordered" evidence="2">
    <location>
        <begin position="69"/>
        <end position="95"/>
    </location>
</feature>
<proteinExistence type="inferred from homology"/>
<name>A0AA38XGR4_9EURO</name>
<dbReference type="GO" id="GO:0005634">
    <property type="term" value="C:nucleus"/>
    <property type="evidence" value="ECO:0007669"/>
    <property type="project" value="TreeGrafter"/>
</dbReference>
<sequence length="431" mass="47899">MERSAILSRLSTQSSSERPQTTTLRHKARSIISASPADDINTLPTTLLDLLSQIIKPLFIKTHHPQLTSTGRKNLVSGPPPSIGGRFLNDPLEDDEDEKPWKTSFTVALLEYILTSYVLLPFDPPDNLLRRTTIEAHFHLLVPPILNMIDDPGPKPWKSSGCHLLFLLCEVLVSSQSEMLKRSGLTDVFVDALKTNFLLLPTLTPEEESLVVLGELYPAFLGVIDARFIKLSSIQAGTWLGDKPGSTVTWTMGEDFVRHQEMLTLVYRHGIMASLSHLSASSASFSNTSSAPLTTFLLQQIPKVFTRMGLHSVKHLQGLLPMVRVGLMDPFILAAPDMTCAILDVLDCVIEVGEPRVKEKWWTEILRGLVGCWLNCLDDGQRDVSKAIGKIMTRLKNSANKLGEIVGKEEWDGVVKRLIEEEVDVKGLFET</sequence>
<evidence type="ECO:0000313" key="3">
    <source>
        <dbReference type="EMBL" id="KAJ9613183.1"/>
    </source>
</evidence>
<dbReference type="SUPFAM" id="SSF48371">
    <property type="entry name" value="ARM repeat"/>
    <property type="match status" value="1"/>
</dbReference>
<dbReference type="Pfam" id="PF10521">
    <property type="entry name" value="Tti2"/>
    <property type="match status" value="1"/>
</dbReference>
<keyword evidence="4" id="KW-1185">Reference proteome</keyword>
<dbReference type="InterPro" id="IPR018870">
    <property type="entry name" value="Tti2"/>
</dbReference>
<accession>A0AA38XGR4</accession>
<evidence type="ECO:0000256" key="1">
    <source>
        <dbReference type="ARBA" id="ARBA00034736"/>
    </source>
</evidence>
<dbReference type="GO" id="GO:0005829">
    <property type="term" value="C:cytosol"/>
    <property type="evidence" value="ECO:0007669"/>
    <property type="project" value="TreeGrafter"/>
</dbReference>
<dbReference type="GO" id="GO:0110078">
    <property type="term" value="C:TTT Hsp90 cochaperone complex"/>
    <property type="evidence" value="ECO:0007669"/>
    <property type="project" value="InterPro"/>
</dbReference>
<protein>
    <submittedName>
        <fullName evidence="3">Uncharacterized protein</fullName>
    </submittedName>
</protein>
<dbReference type="EMBL" id="JAPDRK010000004">
    <property type="protein sequence ID" value="KAJ9613183.1"/>
    <property type="molecule type" value="Genomic_DNA"/>
</dbReference>
<organism evidence="3 4">
    <name type="scientific">Cladophialophora chaetospira</name>
    <dbReference type="NCBI Taxonomy" id="386627"/>
    <lineage>
        <taxon>Eukaryota</taxon>
        <taxon>Fungi</taxon>
        <taxon>Dikarya</taxon>
        <taxon>Ascomycota</taxon>
        <taxon>Pezizomycotina</taxon>
        <taxon>Eurotiomycetes</taxon>
        <taxon>Chaetothyriomycetidae</taxon>
        <taxon>Chaetothyriales</taxon>
        <taxon>Herpotrichiellaceae</taxon>
        <taxon>Cladophialophora</taxon>
    </lineage>
</organism>
<feature type="region of interest" description="Disordered" evidence="2">
    <location>
        <begin position="1"/>
        <end position="25"/>
    </location>
</feature>
<feature type="compositionally biased region" description="Polar residues" evidence="2">
    <location>
        <begin position="9"/>
        <end position="23"/>
    </location>
</feature>
<reference evidence="3" key="1">
    <citation type="submission" date="2022-10" db="EMBL/GenBank/DDBJ databases">
        <title>Culturing micro-colonial fungi from biological soil crusts in the Mojave desert and describing Neophaeococcomyces mojavensis, and introducing the new genera and species Taxawa tesnikishii.</title>
        <authorList>
            <person name="Kurbessoian T."/>
            <person name="Stajich J.E."/>
        </authorList>
    </citation>
    <scope>NUCLEOTIDE SEQUENCE</scope>
    <source>
        <strain evidence="3">TK_41</strain>
    </source>
</reference>
<dbReference type="AlphaFoldDB" id="A0AA38XGR4"/>
<evidence type="ECO:0000313" key="4">
    <source>
        <dbReference type="Proteomes" id="UP001172673"/>
    </source>
</evidence>
<comment type="similarity">
    <text evidence="1">Belongs to the TTI2 family.</text>
</comment>